<dbReference type="PROSITE" id="PS50056">
    <property type="entry name" value="TYR_PHOSPHATASE_2"/>
    <property type="match status" value="1"/>
</dbReference>
<name>A0A9W8G9A2_9FUNG</name>
<evidence type="ECO:0000256" key="9">
    <source>
        <dbReference type="ARBA" id="ARBA00051722"/>
    </source>
</evidence>
<dbReference type="Gene3D" id="3.90.190.10">
    <property type="entry name" value="Protein tyrosine phosphatase superfamily"/>
    <property type="match status" value="1"/>
</dbReference>
<dbReference type="InterPro" id="IPR020422">
    <property type="entry name" value="TYR_PHOSPHATASE_DUAL_dom"/>
</dbReference>
<comment type="caution">
    <text evidence="12">The sequence shown here is derived from an EMBL/GenBank/DDBJ whole genome shotgun (WGS) entry which is preliminary data.</text>
</comment>
<dbReference type="EC" id="3.1.3.48" evidence="2"/>
<keyword evidence="3" id="KW-0488">Methylation</keyword>
<evidence type="ECO:0000259" key="11">
    <source>
        <dbReference type="PROSITE" id="PS50056"/>
    </source>
</evidence>
<dbReference type="SMART" id="SM00404">
    <property type="entry name" value="PTPc_motif"/>
    <property type="match status" value="1"/>
</dbReference>
<dbReference type="InterPro" id="IPR000387">
    <property type="entry name" value="Tyr_Pase_dom"/>
</dbReference>
<evidence type="ECO:0000256" key="7">
    <source>
        <dbReference type="ARBA" id="ARBA00023288"/>
    </source>
</evidence>
<evidence type="ECO:0000259" key="10">
    <source>
        <dbReference type="PROSITE" id="PS50054"/>
    </source>
</evidence>
<gene>
    <name evidence="12" type="ORF">GGI25_002910</name>
</gene>
<feature type="domain" description="Tyrosine specific protein phosphatases" evidence="11">
    <location>
        <begin position="105"/>
        <end position="178"/>
    </location>
</feature>
<comment type="catalytic activity">
    <reaction evidence="9">
        <text>O-phospho-L-tyrosyl-[protein] + H2O = L-tyrosyl-[protein] + phosphate</text>
        <dbReference type="Rhea" id="RHEA:10684"/>
        <dbReference type="Rhea" id="RHEA-COMP:10136"/>
        <dbReference type="Rhea" id="RHEA-COMP:20101"/>
        <dbReference type="ChEBI" id="CHEBI:15377"/>
        <dbReference type="ChEBI" id="CHEBI:43474"/>
        <dbReference type="ChEBI" id="CHEBI:46858"/>
        <dbReference type="ChEBI" id="CHEBI:61978"/>
        <dbReference type="EC" id="3.1.3.48"/>
    </reaction>
</comment>
<dbReference type="PROSITE" id="PS50054">
    <property type="entry name" value="TYR_PHOSPHATASE_DUAL"/>
    <property type="match status" value="1"/>
</dbReference>
<organism evidence="12 13">
    <name type="scientific">Coemansia spiralis</name>
    <dbReference type="NCBI Taxonomy" id="417178"/>
    <lineage>
        <taxon>Eukaryota</taxon>
        <taxon>Fungi</taxon>
        <taxon>Fungi incertae sedis</taxon>
        <taxon>Zoopagomycota</taxon>
        <taxon>Kickxellomycotina</taxon>
        <taxon>Kickxellomycetes</taxon>
        <taxon>Kickxellales</taxon>
        <taxon>Kickxellaceae</taxon>
        <taxon>Coemansia</taxon>
    </lineage>
</organism>
<dbReference type="FunFam" id="3.90.190.10:FF:000086">
    <property type="entry name" value="Protein tyrosine phosphatase-like protein"/>
    <property type="match status" value="1"/>
</dbReference>
<keyword evidence="7" id="KW-0449">Lipoprotein</keyword>
<evidence type="ECO:0000256" key="5">
    <source>
        <dbReference type="ARBA" id="ARBA00022912"/>
    </source>
</evidence>
<keyword evidence="5" id="KW-0904">Protein phosphatase</keyword>
<dbReference type="GO" id="GO:0005737">
    <property type="term" value="C:cytoplasm"/>
    <property type="evidence" value="ECO:0007669"/>
    <property type="project" value="UniProtKB-ARBA"/>
</dbReference>
<evidence type="ECO:0000313" key="13">
    <source>
        <dbReference type="Proteomes" id="UP001151518"/>
    </source>
</evidence>
<evidence type="ECO:0000313" key="12">
    <source>
        <dbReference type="EMBL" id="KAJ2677812.1"/>
    </source>
</evidence>
<dbReference type="SUPFAM" id="SSF52799">
    <property type="entry name" value="(Phosphotyrosine protein) phosphatases II"/>
    <property type="match status" value="1"/>
</dbReference>
<evidence type="ECO:0000256" key="4">
    <source>
        <dbReference type="ARBA" id="ARBA00022801"/>
    </source>
</evidence>
<proteinExistence type="inferred from homology"/>
<dbReference type="Pfam" id="PF00102">
    <property type="entry name" value="Y_phosphatase"/>
    <property type="match status" value="1"/>
</dbReference>
<dbReference type="InterPro" id="IPR029021">
    <property type="entry name" value="Prot-tyrosine_phosphatase-like"/>
</dbReference>
<keyword evidence="6" id="KW-1015">Disulfide bond</keyword>
<dbReference type="EMBL" id="JANBTW010000028">
    <property type="protein sequence ID" value="KAJ2677812.1"/>
    <property type="molecule type" value="Genomic_DNA"/>
</dbReference>
<dbReference type="OrthoDB" id="5632at2759"/>
<dbReference type="PANTHER" id="PTHR23339">
    <property type="entry name" value="TYROSINE SPECIFIC PROTEIN PHOSPHATASE AND DUAL SPECIFICITY PROTEIN PHOSPHATASE"/>
    <property type="match status" value="1"/>
</dbReference>
<reference evidence="12" key="1">
    <citation type="submission" date="2022-07" db="EMBL/GenBank/DDBJ databases">
        <title>Phylogenomic reconstructions and comparative analyses of Kickxellomycotina fungi.</title>
        <authorList>
            <person name="Reynolds N.K."/>
            <person name="Stajich J.E."/>
            <person name="Barry K."/>
            <person name="Grigoriev I.V."/>
            <person name="Crous P."/>
            <person name="Smith M.E."/>
        </authorList>
    </citation>
    <scope>NUCLEOTIDE SEQUENCE</scope>
    <source>
        <strain evidence="12">NRRL 3115</strain>
    </source>
</reference>
<dbReference type="AlphaFoldDB" id="A0A9W8G9A2"/>
<accession>A0A9W8G9A2</accession>
<evidence type="ECO:0000256" key="3">
    <source>
        <dbReference type="ARBA" id="ARBA00022481"/>
    </source>
</evidence>
<evidence type="ECO:0000256" key="6">
    <source>
        <dbReference type="ARBA" id="ARBA00023157"/>
    </source>
</evidence>
<protein>
    <recommendedName>
        <fullName evidence="2">protein-tyrosine-phosphatase</fullName>
        <ecNumber evidence="2">3.1.3.48</ecNumber>
    </recommendedName>
</protein>
<comment type="similarity">
    <text evidence="1">Belongs to the protein-tyrosine phosphatase family.</text>
</comment>
<dbReference type="CDD" id="cd14500">
    <property type="entry name" value="PTP-IVa"/>
    <property type="match status" value="1"/>
</dbReference>
<evidence type="ECO:0000256" key="2">
    <source>
        <dbReference type="ARBA" id="ARBA00013064"/>
    </source>
</evidence>
<evidence type="ECO:0000256" key="1">
    <source>
        <dbReference type="ARBA" id="ARBA00009580"/>
    </source>
</evidence>
<keyword evidence="4" id="KW-0378">Hydrolase</keyword>
<evidence type="ECO:0000256" key="8">
    <source>
        <dbReference type="ARBA" id="ARBA00023289"/>
    </source>
</evidence>
<dbReference type="InterPro" id="IPR003595">
    <property type="entry name" value="Tyr_Pase_cat"/>
</dbReference>
<dbReference type="InterPro" id="IPR000242">
    <property type="entry name" value="PTP_cat"/>
</dbReference>
<dbReference type="GO" id="GO:0004725">
    <property type="term" value="F:protein tyrosine phosphatase activity"/>
    <property type="evidence" value="ECO:0007669"/>
    <property type="project" value="UniProtKB-EC"/>
</dbReference>
<feature type="domain" description="Tyrosine-protein phosphatase" evidence="10">
    <location>
        <begin position="30"/>
        <end position="189"/>
    </location>
</feature>
<dbReference type="InterPro" id="IPR050561">
    <property type="entry name" value="PTP"/>
</dbReference>
<sequence length="238" mass="26502">MAKMVSVSSYHTPGVNGRKALGKPSPLTNSFSLIEYDHGRRFLIMDCPTNSTISLYLKEFARLNVTDVVRVCEPTYLKERLETHNVRVHDLPFKDGDVPPSAVLKQWLELVNDCFNNRKDSANEPVPTTIAVHCVAGLGRAPVLVAVALIERGMDPLDAIEHVRNKRRGAFNNRQITYLADHYKRSSTFKGSNKMMIGTAIRSSPLNSSSNIVASQHQPPANASTHKSIFKKMFFGSH</sequence>
<dbReference type="Proteomes" id="UP001151518">
    <property type="component" value="Unassembled WGS sequence"/>
</dbReference>
<keyword evidence="8" id="KW-0636">Prenylation</keyword>